<dbReference type="PANTHER" id="PTHR42707">
    <property type="entry name" value="ACYL-COA DEHYDROGENASE"/>
    <property type="match status" value="1"/>
</dbReference>
<keyword evidence="3 4" id="KW-0274">FAD</keyword>
<dbReference type="EMBL" id="KB201304">
    <property type="protein sequence ID" value="ESO97931.1"/>
    <property type="molecule type" value="Genomic_DNA"/>
</dbReference>
<dbReference type="HOGENOM" id="CLU_016513_1_0_1"/>
<feature type="domain" description="Adaptive response protein AidB N-terminal" evidence="7">
    <location>
        <begin position="61"/>
        <end position="193"/>
    </location>
</feature>
<dbReference type="InterPro" id="IPR053998">
    <property type="entry name" value="ACDH-11_C"/>
</dbReference>
<accession>V4AWN0</accession>
<dbReference type="InterPro" id="IPR009075">
    <property type="entry name" value="AcylCo_DH/oxidase_C"/>
</dbReference>
<dbReference type="OMA" id="IEMVAMT"/>
<feature type="domain" description="Acyl-CoA oxidase/dehydrogenase middle" evidence="6">
    <location>
        <begin position="222"/>
        <end position="325"/>
    </location>
</feature>
<dbReference type="Gene3D" id="1.20.140.10">
    <property type="entry name" value="Butyryl-CoA Dehydrogenase, subunit A, domain 3"/>
    <property type="match status" value="1"/>
</dbReference>
<gene>
    <name evidence="9" type="ORF">LOTGIDRAFT_228445</name>
</gene>
<evidence type="ECO:0000259" key="6">
    <source>
        <dbReference type="Pfam" id="PF02770"/>
    </source>
</evidence>
<dbReference type="RefSeq" id="XP_009051771.1">
    <property type="nucleotide sequence ID" value="XM_009053523.1"/>
</dbReference>
<dbReference type="Gene3D" id="6.10.250.600">
    <property type="match status" value="1"/>
</dbReference>
<dbReference type="Pfam" id="PF22217">
    <property type="entry name" value="ACDH-11_C"/>
    <property type="match status" value="1"/>
</dbReference>
<dbReference type="GO" id="GO:0003995">
    <property type="term" value="F:acyl-CoA dehydrogenase activity"/>
    <property type="evidence" value="ECO:0007669"/>
    <property type="project" value="TreeGrafter"/>
</dbReference>
<dbReference type="OrthoDB" id="10251155at2759"/>
<keyword evidence="4" id="KW-0560">Oxidoreductase</keyword>
<keyword evidence="10" id="KW-1185">Reference proteome</keyword>
<dbReference type="InterPro" id="IPR006091">
    <property type="entry name" value="Acyl-CoA_Oxase/DH_mid-dom"/>
</dbReference>
<evidence type="ECO:0000256" key="1">
    <source>
        <dbReference type="ARBA" id="ARBA00009347"/>
    </source>
</evidence>
<evidence type="ECO:0000313" key="9">
    <source>
        <dbReference type="EMBL" id="ESO97931.1"/>
    </source>
</evidence>
<feature type="domain" description="Acyl-CoA dehydrogenase 11-like C-terminal" evidence="8">
    <location>
        <begin position="500"/>
        <end position="616"/>
    </location>
</feature>
<dbReference type="InterPro" id="IPR009100">
    <property type="entry name" value="AcylCoA_DH/oxidase_NM_dom_sf"/>
</dbReference>
<comment type="cofactor">
    <cofactor evidence="4">
        <name>FAD</name>
        <dbReference type="ChEBI" id="CHEBI:57692"/>
    </cofactor>
</comment>
<feature type="domain" description="Acyl-CoA dehydrogenase/oxidase C-terminal" evidence="5">
    <location>
        <begin position="336"/>
        <end position="494"/>
    </location>
</feature>
<dbReference type="GeneID" id="20247669"/>
<reference evidence="9 10" key="1">
    <citation type="journal article" date="2013" name="Nature">
        <title>Insights into bilaterian evolution from three spiralian genomes.</title>
        <authorList>
            <person name="Simakov O."/>
            <person name="Marletaz F."/>
            <person name="Cho S.J."/>
            <person name="Edsinger-Gonzales E."/>
            <person name="Havlak P."/>
            <person name="Hellsten U."/>
            <person name="Kuo D.H."/>
            <person name="Larsson T."/>
            <person name="Lv J."/>
            <person name="Arendt D."/>
            <person name="Savage R."/>
            <person name="Osoegawa K."/>
            <person name="de Jong P."/>
            <person name="Grimwood J."/>
            <person name="Chapman J.A."/>
            <person name="Shapiro H."/>
            <person name="Aerts A."/>
            <person name="Otillar R.P."/>
            <person name="Terry A.Y."/>
            <person name="Boore J.L."/>
            <person name="Grigoriev I.V."/>
            <person name="Lindberg D.R."/>
            <person name="Seaver E.C."/>
            <person name="Weisblat D.A."/>
            <person name="Putnam N.H."/>
            <person name="Rokhsar D.S."/>
        </authorList>
    </citation>
    <scope>NUCLEOTIDE SEQUENCE [LARGE SCALE GENOMIC DNA]</scope>
</reference>
<dbReference type="AlphaFoldDB" id="V4AWN0"/>
<dbReference type="InterPro" id="IPR041504">
    <property type="entry name" value="AidB_N"/>
</dbReference>
<evidence type="ECO:0000259" key="5">
    <source>
        <dbReference type="Pfam" id="PF00441"/>
    </source>
</evidence>
<dbReference type="InterPro" id="IPR036250">
    <property type="entry name" value="AcylCo_DH-like_C"/>
</dbReference>
<dbReference type="Proteomes" id="UP000030746">
    <property type="component" value="Unassembled WGS sequence"/>
</dbReference>
<name>V4AWN0_LOTGI</name>
<dbReference type="Pfam" id="PF02770">
    <property type="entry name" value="Acyl-CoA_dh_M"/>
    <property type="match status" value="1"/>
</dbReference>
<evidence type="ECO:0000259" key="8">
    <source>
        <dbReference type="Pfam" id="PF22217"/>
    </source>
</evidence>
<dbReference type="CTD" id="20247669"/>
<dbReference type="PANTHER" id="PTHR42707:SF2">
    <property type="entry name" value="ACD11 DEHYDROGENASE"/>
    <property type="match status" value="1"/>
</dbReference>
<evidence type="ECO:0000256" key="2">
    <source>
        <dbReference type="ARBA" id="ARBA00022630"/>
    </source>
</evidence>
<evidence type="ECO:0008006" key="11">
    <source>
        <dbReference type="Google" id="ProtNLM"/>
    </source>
</evidence>
<proteinExistence type="inferred from homology"/>
<dbReference type="Gene3D" id="2.40.110.20">
    <property type="match status" value="1"/>
</dbReference>
<organism evidence="9 10">
    <name type="scientific">Lottia gigantea</name>
    <name type="common">Giant owl limpet</name>
    <dbReference type="NCBI Taxonomy" id="225164"/>
    <lineage>
        <taxon>Eukaryota</taxon>
        <taxon>Metazoa</taxon>
        <taxon>Spiralia</taxon>
        <taxon>Lophotrochozoa</taxon>
        <taxon>Mollusca</taxon>
        <taxon>Gastropoda</taxon>
        <taxon>Patellogastropoda</taxon>
        <taxon>Lottioidea</taxon>
        <taxon>Lottiidae</taxon>
        <taxon>Lottia</taxon>
    </lineage>
</organism>
<dbReference type="Pfam" id="PF18158">
    <property type="entry name" value="AidB_N"/>
    <property type="match status" value="1"/>
</dbReference>
<evidence type="ECO:0000313" key="10">
    <source>
        <dbReference type="Proteomes" id="UP000030746"/>
    </source>
</evidence>
<comment type="similarity">
    <text evidence="1 4">Belongs to the acyl-CoA dehydrogenase family.</text>
</comment>
<dbReference type="KEGG" id="lgi:LOTGIDRAFT_228445"/>
<protein>
    <recommendedName>
        <fullName evidence="11">Acyl-CoA dehydrogenase/oxidase C-terminal domain-containing protein</fullName>
    </recommendedName>
</protein>
<evidence type="ECO:0000256" key="3">
    <source>
        <dbReference type="ARBA" id="ARBA00022827"/>
    </source>
</evidence>
<evidence type="ECO:0000256" key="4">
    <source>
        <dbReference type="RuleBase" id="RU362125"/>
    </source>
</evidence>
<evidence type="ECO:0000259" key="7">
    <source>
        <dbReference type="Pfam" id="PF18158"/>
    </source>
</evidence>
<dbReference type="SUPFAM" id="SSF47203">
    <property type="entry name" value="Acyl-CoA dehydrogenase C-terminal domain-like"/>
    <property type="match status" value="1"/>
</dbReference>
<dbReference type="InterPro" id="IPR052904">
    <property type="entry name" value="Acyl-CoA_dehydrogenase-like"/>
</dbReference>
<dbReference type="Pfam" id="PF00441">
    <property type="entry name" value="Acyl-CoA_dh_1"/>
    <property type="match status" value="1"/>
</dbReference>
<sequence>MLRLRPVPLSVIRRISKSNKSTTSSAHPEIQELEDGRIVHTGMPFAHAKIGNFFQEKPELGNQFVEDSLLQSYLKRNIPQELYSKIQKDLKKFGQRVVTDIYSLHLQCDRELPQLEQCDAWGNRVDKLITSHAWKQMHDISAEEGLIAIAYERKFKEWSRLYQMAKNYLFSPSAGLYSCPLAMTDGASSIIEAIGDKNDWLKQRAWLRLTNRDPKQFWTSGQWMTERKGGSDVARGTETLAQLQPDGSYTLHGYKWFSSATDADMAFTLARPLDKDGLSFNGTSGLSLFYLEIRDESGNLNNIQIQKLKNKLGTKQVPTAELLLDGTRAFKVSDDGRGVASISNMLTITRMHNAMSAASGMRRIVNMARDYTTRRTAFGNVLKDYPLHIQTLARMEVETRAATLFFLEMSRLLGKEDSETISNEEKQLFRLMTPVLKLYTGKQAVAVTSEGLECFGGQGYIEDTGLPGMLRDAQVLTIWEGTTNILSLDVLRALNKSKGQALKSYYDVIDSKLNSINNETLEVSVDRVQQAAGSILKFASQNTDNVEMAARDFSYSLARTYMGALMLEQANQVDSTPQDVYAANRWCEQDLCPVIKHKSKDIYSKQIADSNFQLVFDGYSRPSRL</sequence>
<dbReference type="SUPFAM" id="SSF56645">
    <property type="entry name" value="Acyl-CoA dehydrogenase NM domain-like"/>
    <property type="match status" value="1"/>
</dbReference>
<dbReference type="STRING" id="225164.V4AWN0"/>
<keyword evidence="2 4" id="KW-0285">Flavoprotein</keyword>